<evidence type="ECO:0000313" key="1">
    <source>
        <dbReference type="EMBL" id="BBN70134.1"/>
    </source>
</evidence>
<dbReference type="AlphaFoldDB" id="A0A5H2XU28"/>
<dbReference type="Pfam" id="PF14299">
    <property type="entry name" value="PP2"/>
    <property type="match status" value="1"/>
</dbReference>
<feature type="non-terminal residue" evidence="1">
    <location>
        <position position="181"/>
    </location>
</feature>
<reference evidence="1" key="1">
    <citation type="journal article" date="2019" name="Science">
        <title>Mutation of a bHLH transcription factor allowed almond domestication.</title>
        <authorList>
            <person name="Sanchez-Perez R."/>
            <person name="Pavan S."/>
            <person name="Mazzeo R."/>
            <person name="Moldovan C."/>
            <person name="Aiese Cigliano R."/>
            <person name="Del Cueto J."/>
            <person name="Ricciardi F."/>
            <person name="Lotti C."/>
            <person name="Ricciardi L."/>
            <person name="Dicenta F."/>
            <person name="Lopez-Marques R.L."/>
            <person name="Lindberg Moller B."/>
        </authorList>
    </citation>
    <scope>NUCLEOTIDE SEQUENCE</scope>
</reference>
<gene>
    <name evidence="1" type="ORF">Prudu_1438S001400</name>
</gene>
<sequence length="181" mass="20747">MEESKNDYMVCARDLKIIWSRDRRYWRWVKDTENSYVAELLNVCWLKVSGKVENPNLSPGTQYEVVLVAKMKTRAYGWDAPVNFKFTHPGGTKDWTVNLGDKFKDSKDQWKDIKLGEFNASANPGDIEFWLYKYGGKWKSGLVIKGVAVRPRAKLQNIILPISGRARILGGGANILEFKDN</sequence>
<dbReference type="PANTHER" id="PTHR48478:SF1">
    <property type="entry name" value="LECTIN-LIKE"/>
    <property type="match status" value="1"/>
</dbReference>
<proteinExistence type="predicted"/>
<protein>
    <submittedName>
        <fullName evidence="1">Phloem protein 2-A1</fullName>
    </submittedName>
</protein>
<dbReference type="GO" id="GO:0030246">
    <property type="term" value="F:carbohydrate binding"/>
    <property type="evidence" value="ECO:0007669"/>
    <property type="project" value="InterPro"/>
</dbReference>
<accession>A0A5H2XU28</accession>
<dbReference type="InterPro" id="IPR052147">
    <property type="entry name" value="PP2-like/Lectin"/>
</dbReference>
<name>A0A5H2XU28_PRUDU</name>
<organism evidence="1">
    <name type="scientific">Prunus dulcis</name>
    <name type="common">Almond</name>
    <name type="synonym">Amygdalus dulcis</name>
    <dbReference type="NCBI Taxonomy" id="3755"/>
    <lineage>
        <taxon>Eukaryota</taxon>
        <taxon>Viridiplantae</taxon>
        <taxon>Streptophyta</taxon>
        <taxon>Embryophyta</taxon>
        <taxon>Tracheophyta</taxon>
        <taxon>Spermatophyta</taxon>
        <taxon>Magnoliopsida</taxon>
        <taxon>eudicotyledons</taxon>
        <taxon>Gunneridae</taxon>
        <taxon>Pentapetalae</taxon>
        <taxon>rosids</taxon>
        <taxon>fabids</taxon>
        <taxon>Rosales</taxon>
        <taxon>Rosaceae</taxon>
        <taxon>Amygdaloideae</taxon>
        <taxon>Amygdaleae</taxon>
        <taxon>Prunus</taxon>
    </lineage>
</organism>
<dbReference type="EMBL" id="AP021775">
    <property type="protein sequence ID" value="BBN70134.1"/>
    <property type="molecule type" value="Genomic_DNA"/>
</dbReference>
<dbReference type="InterPro" id="IPR025886">
    <property type="entry name" value="PP2-like"/>
</dbReference>
<dbReference type="PANTHER" id="PTHR48478">
    <property type="entry name" value="LECTIN-LIKE"/>
    <property type="match status" value="1"/>
</dbReference>